<dbReference type="CDD" id="cd00586">
    <property type="entry name" value="4HBT"/>
    <property type="match status" value="1"/>
</dbReference>
<reference evidence="1 2" key="1">
    <citation type="submission" date="2018-06" db="EMBL/GenBank/DDBJ databases">
        <title>Genomic Encyclopedia of Type Strains, Phase IV (KMG-IV): sequencing the most valuable type-strain genomes for metagenomic binning, comparative biology and taxonomic classification.</title>
        <authorList>
            <person name="Goeker M."/>
        </authorList>
    </citation>
    <scope>NUCLEOTIDE SEQUENCE [LARGE SCALE GENOMIC DNA]</scope>
    <source>
        <strain evidence="1 2">DSM 26720</strain>
    </source>
</reference>
<evidence type="ECO:0000313" key="1">
    <source>
        <dbReference type="EMBL" id="RAK31190.1"/>
    </source>
</evidence>
<dbReference type="Pfam" id="PF13279">
    <property type="entry name" value="4HBT_2"/>
    <property type="match status" value="1"/>
</dbReference>
<dbReference type="EMBL" id="QLMK01000003">
    <property type="protein sequence ID" value="RAK31190.1"/>
    <property type="molecule type" value="Genomic_DNA"/>
</dbReference>
<dbReference type="InterPro" id="IPR029069">
    <property type="entry name" value="HotDog_dom_sf"/>
</dbReference>
<proteinExistence type="predicted"/>
<gene>
    <name evidence="1" type="ORF">C7374_103331</name>
</gene>
<name>A0A364JX24_9HYPH</name>
<keyword evidence="2" id="KW-1185">Reference proteome</keyword>
<dbReference type="OrthoDB" id="7597365at2"/>
<dbReference type="SUPFAM" id="SSF54637">
    <property type="entry name" value="Thioesterase/thiol ester dehydrase-isomerase"/>
    <property type="match status" value="1"/>
</dbReference>
<comment type="caution">
    <text evidence="1">The sequence shown here is derived from an EMBL/GenBank/DDBJ whole genome shotgun (WGS) entry which is preliminary data.</text>
</comment>
<dbReference type="AlphaFoldDB" id="A0A364JX24"/>
<dbReference type="Proteomes" id="UP000249453">
    <property type="component" value="Unassembled WGS sequence"/>
</dbReference>
<accession>A0A364JX24</accession>
<sequence>MENTGLLTFKGVAHPWMCDTMGHMNVRYYASMFDDATFQLLGFISGSSSTAHGLGWADVRSHTQYKREVAPGELISIHSRVKKIGGSSVTFEQIMTSTIDEKLRAINETVSVRFDLSARVAARMSDAERKRAEKLLIDV</sequence>
<organism evidence="1 2">
    <name type="scientific">Falsochrobactrum ovis</name>
    <dbReference type="NCBI Taxonomy" id="1293442"/>
    <lineage>
        <taxon>Bacteria</taxon>
        <taxon>Pseudomonadati</taxon>
        <taxon>Pseudomonadota</taxon>
        <taxon>Alphaproteobacteria</taxon>
        <taxon>Hyphomicrobiales</taxon>
        <taxon>Brucellaceae</taxon>
        <taxon>Falsochrobactrum</taxon>
    </lineage>
</organism>
<evidence type="ECO:0000313" key="2">
    <source>
        <dbReference type="Proteomes" id="UP000249453"/>
    </source>
</evidence>
<protein>
    <submittedName>
        <fullName evidence="1">(3S)-malyl-CoA thioesterase</fullName>
    </submittedName>
</protein>
<dbReference type="RefSeq" id="WP_111574935.1">
    <property type="nucleotide sequence ID" value="NZ_JBHEEY010000002.1"/>
</dbReference>
<dbReference type="Gene3D" id="3.10.129.10">
    <property type="entry name" value="Hotdog Thioesterase"/>
    <property type="match status" value="1"/>
</dbReference>